<protein>
    <submittedName>
        <fullName evidence="2">Uncharacterized protein</fullName>
    </submittedName>
</protein>
<evidence type="ECO:0000256" key="1">
    <source>
        <dbReference type="SAM" id="Phobius"/>
    </source>
</evidence>
<evidence type="ECO:0000313" key="2">
    <source>
        <dbReference type="EMBL" id="CEK75739.1"/>
    </source>
</evidence>
<keyword evidence="1" id="KW-1133">Transmembrane helix</keyword>
<feature type="non-terminal residue" evidence="2">
    <location>
        <position position="81"/>
    </location>
</feature>
<name>A0A0B7A463_9EUPU</name>
<feature type="transmembrane region" description="Helical" evidence="1">
    <location>
        <begin position="16"/>
        <end position="42"/>
    </location>
</feature>
<dbReference type="AlphaFoldDB" id="A0A0B7A463"/>
<sequence length="81" mass="8512">TAVYAAVTAVYSVLTAVYAAVTAVYTVVIAVYVAVTAVYTAAPAAISDFAITIPAVILIFKLALFLQLSISSTFYEIKNND</sequence>
<feature type="transmembrane region" description="Helical" evidence="1">
    <location>
        <begin position="49"/>
        <end position="70"/>
    </location>
</feature>
<dbReference type="EMBL" id="HACG01028874">
    <property type="protein sequence ID" value="CEK75739.1"/>
    <property type="molecule type" value="Transcribed_RNA"/>
</dbReference>
<organism evidence="2">
    <name type="scientific">Arion vulgaris</name>
    <dbReference type="NCBI Taxonomy" id="1028688"/>
    <lineage>
        <taxon>Eukaryota</taxon>
        <taxon>Metazoa</taxon>
        <taxon>Spiralia</taxon>
        <taxon>Lophotrochozoa</taxon>
        <taxon>Mollusca</taxon>
        <taxon>Gastropoda</taxon>
        <taxon>Heterobranchia</taxon>
        <taxon>Euthyneura</taxon>
        <taxon>Panpulmonata</taxon>
        <taxon>Eupulmonata</taxon>
        <taxon>Stylommatophora</taxon>
        <taxon>Helicina</taxon>
        <taxon>Arionoidea</taxon>
        <taxon>Arionidae</taxon>
        <taxon>Arion</taxon>
    </lineage>
</organism>
<keyword evidence="1" id="KW-0472">Membrane</keyword>
<feature type="non-terminal residue" evidence="2">
    <location>
        <position position="1"/>
    </location>
</feature>
<proteinExistence type="predicted"/>
<reference evidence="2" key="1">
    <citation type="submission" date="2014-12" db="EMBL/GenBank/DDBJ databases">
        <title>Insight into the proteome of Arion vulgaris.</title>
        <authorList>
            <person name="Aradska J."/>
            <person name="Bulat T."/>
            <person name="Smidak R."/>
            <person name="Sarate P."/>
            <person name="Gangsoo J."/>
            <person name="Sialana F."/>
            <person name="Bilban M."/>
            <person name="Lubec G."/>
        </authorList>
    </citation>
    <scope>NUCLEOTIDE SEQUENCE</scope>
    <source>
        <tissue evidence="2">Skin</tissue>
    </source>
</reference>
<accession>A0A0B7A463</accession>
<keyword evidence="1" id="KW-0812">Transmembrane</keyword>
<gene>
    <name evidence="2" type="primary">ORF96807</name>
</gene>